<gene>
    <name evidence="15" type="ORF">C1O66_04685</name>
</gene>
<evidence type="ECO:0000256" key="7">
    <source>
        <dbReference type="ARBA" id="ARBA00023136"/>
    </source>
</evidence>
<evidence type="ECO:0000256" key="2">
    <source>
        <dbReference type="ARBA" id="ARBA00009810"/>
    </source>
</evidence>
<accession>A0A2N8KTX0</accession>
<dbReference type="PROSITE" id="PS52016">
    <property type="entry name" value="TONB_DEPENDENT_REC_3"/>
    <property type="match status" value="1"/>
</dbReference>
<keyword evidence="7 10" id="KW-0472">Membrane</keyword>
<dbReference type="GO" id="GO:0044718">
    <property type="term" value="P:siderophore transmembrane transport"/>
    <property type="evidence" value="ECO:0007669"/>
    <property type="project" value="TreeGrafter"/>
</dbReference>
<keyword evidence="8 15" id="KW-0675">Receptor</keyword>
<comment type="caution">
    <text evidence="15">The sequence shown here is derived from an EMBL/GenBank/DDBJ whole genome shotgun (WGS) entry which is preliminary data.</text>
</comment>
<dbReference type="Pfam" id="PF00593">
    <property type="entry name" value="TonB_dep_Rec_b-barrel"/>
    <property type="match status" value="1"/>
</dbReference>
<sequence length="711" mass="75159">MSTASVFAPRPLALGAALLCLSLSSQAQTASIAPSQTAVTAGPAGALAAAPSAAGSTEHLGRVQLTGNPLRSQQLTQANSALSGDVLSLRRASSLGETLDGLPGVSASYFGPNSNRPTIRGLDGDRVRMLNNSGASVDASSLSFDHAVPTDPLVIDRVEVLRGAAALLYGGNAIGGVVNTLDNRIPKAMQPGLSGAAEVRFGGPAQERNGAVVLDGGVGSGSQGWAWHADLAGRRASNQSAPRFTAEGESATEVRNSAARSHGGAVGGSYIFAQGYAGLSLEDYHNDYGVTVEPDVQIQMQRQRAATAGEWRFAPGSGAAELFRRVSWNASSSRYQHQEVEGSGEVGTVFKNRGKDLRLELEHAPLGASAAVKGMLGLQMERSDFSAIGAEALVPSSQTRSSAVFLLEQYSAGPLTLEAGARAESVRVNSAGDAADAEEPRFGAASSQRFKPRSLSLSGSYRLSEAFSLNAQVNSSQRAPMFYELHAQGVHVASGAYERGDVNLGLERAKGVDFGLEWKQAENFVRLNLYRTRFASYIALDATGEEFEDEGERFPVYAFKSVPAVLTGFELEGHWHLPAQLLPGTQFAVSATLDGVRGHNRQTGEALPRLAPLRASLALDANQGPWTARAEWRLSARQNRVPALDHATAGYGVLKLSLSRQLRIGNNEALWYLKLDNVGNQLAYSASSVATIRELSPLPGRSLHTGLQLRF</sequence>
<evidence type="ECO:0000259" key="13">
    <source>
        <dbReference type="Pfam" id="PF00593"/>
    </source>
</evidence>
<evidence type="ECO:0000256" key="1">
    <source>
        <dbReference type="ARBA" id="ARBA00004571"/>
    </source>
</evidence>
<keyword evidence="5 10" id="KW-0812">Transmembrane</keyword>
<organism evidence="15 16">
    <name type="scientific">Kinneretia aquatilis</name>
    <dbReference type="NCBI Taxonomy" id="2070761"/>
    <lineage>
        <taxon>Bacteria</taxon>
        <taxon>Pseudomonadati</taxon>
        <taxon>Pseudomonadota</taxon>
        <taxon>Betaproteobacteria</taxon>
        <taxon>Burkholderiales</taxon>
        <taxon>Sphaerotilaceae</taxon>
        <taxon>Roseateles</taxon>
    </lineage>
</organism>
<comment type="subcellular location">
    <subcellularLocation>
        <location evidence="1 10">Cell outer membrane</location>
        <topology evidence="1 10">Multi-pass membrane protein</topology>
    </subcellularLocation>
</comment>
<protein>
    <submittedName>
        <fullName evidence="15">Membrane receptor protein</fullName>
    </submittedName>
</protein>
<evidence type="ECO:0000256" key="6">
    <source>
        <dbReference type="ARBA" id="ARBA00023077"/>
    </source>
</evidence>
<feature type="domain" description="TonB-dependent receptor-like beta-barrel" evidence="13">
    <location>
        <begin position="321"/>
        <end position="661"/>
    </location>
</feature>
<dbReference type="GO" id="GO:0009279">
    <property type="term" value="C:cell outer membrane"/>
    <property type="evidence" value="ECO:0007669"/>
    <property type="project" value="UniProtKB-SubCell"/>
</dbReference>
<feature type="signal peptide" evidence="12">
    <location>
        <begin position="1"/>
        <end position="27"/>
    </location>
</feature>
<proteinExistence type="inferred from homology"/>
<keyword evidence="16" id="KW-1185">Reference proteome</keyword>
<keyword evidence="6 11" id="KW-0798">TonB box</keyword>
<keyword evidence="9 10" id="KW-0998">Cell outer membrane</keyword>
<evidence type="ECO:0000259" key="14">
    <source>
        <dbReference type="Pfam" id="PF07715"/>
    </source>
</evidence>
<dbReference type="Proteomes" id="UP000235916">
    <property type="component" value="Unassembled WGS sequence"/>
</dbReference>
<dbReference type="PANTHER" id="PTHR30069:SF40">
    <property type="entry name" value="TONB-DEPENDENT RECEPTOR NMB0964-RELATED"/>
    <property type="match status" value="1"/>
</dbReference>
<feature type="chain" id="PRO_5014770156" evidence="12">
    <location>
        <begin position="28"/>
        <end position="711"/>
    </location>
</feature>
<dbReference type="OrthoDB" id="9795928at2"/>
<dbReference type="Gene3D" id="2.40.170.20">
    <property type="entry name" value="TonB-dependent receptor, beta-barrel domain"/>
    <property type="match status" value="1"/>
</dbReference>
<evidence type="ECO:0000256" key="9">
    <source>
        <dbReference type="ARBA" id="ARBA00023237"/>
    </source>
</evidence>
<evidence type="ECO:0000256" key="12">
    <source>
        <dbReference type="SAM" id="SignalP"/>
    </source>
</evidence>
<comment type="similarity">
    <text evidence="2 10 11">Belongs to the TonB-dependent receptor family.</text>
</comment>
<dbReference type="SUPFAM" id="SSF56935">
    <property type="entry name" value="Porins"/>
    <property type="match status" value="1"/>
</dbReference>
<dbReference type="GO" id="GO:0015344">
    <property type="term" value="F:siderophore uptake transmembrane transporter activity"/>
    <property type="evidence" value="ECO:0007669"/>
    <property type="project" value="TreeGrafter"/>
</dbReference>
<evidence type="ECO:0000313" key="15">
    <source>
        <dbReference type="EMBL" id="PND36903.1"/>
    </source>
</evidence>
<dbReference type="PANTHER" id="PTHR30069">
    <property type="entry name" value="TONB-DEPENDENT OUTER MEMBRANE RECEPTOR"/>
    <property type="match status" value="1"/>
</dbReference>
<evidence type="ECO:0000256" key="3">
    <source>
        <dbReference type="ARBA" id="ARBA00022448"/>
    </source>
</evidence>
<dbReference type="InterPro" id="IPR000531">
    <property type="entry name" value="Beta-barrel_TonB"/>
</dbReference>
<dbReference type="Pfam" id="PF07715">
    <property type="entry name" value="Plug"/>
    <property type="match status" value="1"/>
</dbReference>
<evidence type="ECO:0000256" key="5">
    <source>
        <dbReference type="ARBA" id="ARBA00022692"/>
    </source>
</evidence>
<dbReference type="InterPro" id="IPR012910">
    <property type="entry name" value="Plug_dom"/>
</dbReference>
<evidence type="ECO:0000256" key="10">
    <source>
        <dbReference type="PROSITE-ProRule" id="PRU01360"/>
    </source>
</evidence>
<evidence type="ECO:0000256" key="8">
    <source>
        <dbReference type="ARBA" id="ARBA00023170"/>
    </source>
</evidence>
<reference evidence="15 16" key="1">
    <citation type="submission" date="2018-01" db="EMBL/GenBank/DDBJ databases">
        <title>Draft genome sequence of Paucibacter aquatile CR182 isolated from freshwater of the Nakdong River.</title>
        <authorList>
            <person name="Choi A."/>
            <person name="Chung E.J."/>
        </authorList>
    </citation>
    <scope>NUCLEOTIDE SEQUENCE [LARGE SCALE GENOMIC DNA]</scope>
    <source>
        <strain evidence="15 16">CR182</strain>
    </source>
</reference>
<evidence type="ECO:0000256" key="4">
    <source>
        <dbReference type="ARBA" id="ARBA00022452"/>
    </source>
</evidence>
<dbReference type="InterPro" id="IPR036942">
    <property type="entry name" value="Beta-barrel_TonB_sf"/>
</dbReference>
<dbReference type="Gene3D" id="2.170.130.10">
    <property type="entry name" value="TonB-dependent receptor, plug domain"/>
    <property type="match status" value="1"/>
</dbReference>
<dbReference type="InterPro" id="IPR037066">
    <property type="entry name" value="Plug_dom_sf"/>
</dbReference>
<feature type="domain" description="TonB-dependent receptor plug" evidence="14">
    <location>
        <begin position="73"/>
        <end position="177"/>
    </location>
</feature>
<keyword evidence="4 10" id="KW-1134">Transmembrane beta strand</keyword>
<dbReference type="RefSeq" id="WP_102766825.1">
    <property type="nucleotide sequence ID" value="NZ_POSP01000003.1"/>
</dbReference>
<name>A0A2N8KTX0_9BURK</name>
<dbReference type="InterPro" id="IPR039426">
    <property type="entry name" value="TonB-dep_rcpt-like"/>
</dbReference>
<dbReference type="AlphaFoldDB" id="A0A2N8KTX0"/>
<keyword evidence="3 10" id="KW-0813">Transport</keyword>
<evidence type="ECO:0000313" key="16">
    <source>
        <dbReference type="Proteomes" id="UP000235916"/>
    </source>
</evidence>
<evidence type="ECO:0000256" key="11">
    <source>
        <dbReference type="RuleBase" id="RU003357"/>
    </source>
</evidence>
<dbReference type="EMBL" id="POSP01000003">
    <property type="protein sequence ID" value="PND36903.1"/>
    <property type="molecule type" value="Genomic_DNA"/>
</dbReference>
<keyword evidence="12" id="KW-0732">Signal</keyword>